<name>A0A0R3P1Z3_DROPS</name>
<gene>
    <name evidence="2" type="primary">Dpse\GA30579</name>
    <name evidence="2" type="ORF">Dpse_GA30579</name>
</gene>
<evidence type="ECO:0000313" key="2">
    <source>
        <dbReference type="EMBL" id="KRT05541.1"/>
    </source>
</evidence>
<reference evidence="2" key="3">
    <citation type="journal article" date="2012" name="PLoS ONE">
        <title>Mind the gap: upgrading genomes with Pacific Biosciences RS long-read sequencing technology.</title>
        <authorList>
            <person name="English A.C."/>
            <person name="Richards S."/>
            <person name="Han Y."/>
            <person name="Wang M."/>
            <person name="Vee V."/>
            <person name="Qu J."/>
            <person name="Qin X."/>
            <person name="Muzny D.M."/>
            <person name="Reid J.G."/>
            <person name="Worley K.C."/>
            <person name="Gibbs R.A."/>
        </authorList>
    </citation>
    <scope>NUCLEOTIDE SEQUENCE</scope>
    <source>
        <strain evidence="2">MV2-25</strain>
    </source>
</reference>
<evidence type="ECO:0000256" key="1">
    <source>
        <dbReference type="SAM" id="MobiDB-lite"/>
    </source>
</evidence>
<organism evidence="2">
    <name type="scientific">Drosophila pseudoobscura pseudoobscura</name>
    <name type="common">Fruit fly</name>
    <dbReference type="NCBI Taxonomy" id="46245"/>
    <lineage>
        <taxon>Eukaryota</taxon>
        <taxon>Metazoa</taxon>
        <taxon>Ecdysozoa</taxon>
        <taxon>Arthropoda</taxon>
        <taxon>Hexapoda</taxon>
        <taxon>Insecta</taxon>
        <taxon>Pterygota</taxon>
        <taxon>Neoptera</taxon>
        <taxon>Endopterygota</taxon>
        <taxon>Diptera</taxon>
        <taxon>Brachycera</taxon>
        <taxon>Muscomorpha</taxon>
        <taxon>Ephydroidea</taxon>
        <taxon>Drosophilidae</taxon>
        <taxon>Drosophila</taxon>
        <taxon>Sophophora</taxon>
    </lineage>
</organism>
<dbReference type="EMBL" id="CH475482">
    <property type="protein sequence ID" value="KRT05541.1"/>
    <property type="molecule type" value="Genomic_DNA"/>
</dbReference>
<feature type="compositionally biased region" description="Basic residues" evidence="1">
    <location>
        <begin position="1"/>
        <end position="15"/>
    </location>
</feature>
<reference evidence="2" key="4">
    <citation type="submission" date="2015-11" db="EMBL/GenBank/DDBJ databases">
        <authorList>
            <consortium name="FlyBase"/>
        </authorList>
    </citation>
    <scope>NUCLEOTIDE SEQUENCE</scope>
    <source>
        <strain evidence="2">MV2-25</strain>
    </source>
</reference>
<proteinExistence type="predicted"/>
<dbReference type="Bgee" id="FBgn0270986">
    <property type="expression patterns" value="Expressed in female reproductive system and 2 other cell types or tissues"/>
</dbReference>
<sequence length="91" mass="10825">MYFRQKLKQQKRSLSIRRPDRFSSARVRANEKVNEQVSRQKLVALALEQGGERQKLPVVPRDCWIRVGHTIAPHTRWQKQHGKCHSYTEFI</sequence>
<accession>A0A0R3P1Z3</accession>
<protein>
    <submittedName>
        <fullName evidence="2">Uncharacterized protein</fullName>
    </submittedName>
</protein>
<reference evidence="2" key="1">
    <citation type="journal article" date="2005" name="Genome Res.">
        <title>Comparative genome sequencing of Drosophila pseudoobscura: chromosomal, gene, and cis-element evolution.</title>
        <authorList>
            <person name="Richards S."/>
            <person name="Liu Y."/>
            <person name="Bettencourt B.R."/>
            <person name="Hradecky P."/>
            <person name="Letovsky S."/>
            <person name="Nielsen R."/>
            <person name="Thornton K."/>
            <person name="Hubisz M.J."/>
            <person name="Chen R."/>
            <person name="Meisel R.P."/>
            <person name="Couronne O."/>
            <person name="Hua S."/>
            <person name="Smith M.A."/>
            <person name="Zhang P."/>
            <person name="Liu J."/>
            <person name="Bussemaker H.J."/>
            <person name="van Batenburg M.F."/>
            <person name="Howells S.L."/>
            <person name="Scherer S.E."/>
            <person name="Sodergren E."/>
            <person name="Matthews B.B."/>
            <person name="Crosby M.A."/>
            <person name="Schroeder A.J."/>
            <person name="Ortiz-Barrientos D."/>
            <person name="Rives C.M."/>
            <person name="Metzker M.L."/>
            <person name="Muzny D.M."/>
            <person name="Scott G."/>
            <person name="Steffen D."/>
            <person name="Wheeler D.A."/>
            <person name="Worley K.C."/>
            <person name="Havlak P."/>
            <person name="Durbin K.J."/>
            <person name="Egan A."/>
            <person name="Gill R."/>
            <person name="Hume J."/>
            <person name="Morgan M.B."/>
            <person name="Miner G."/>
            <person name="Hamilton C."/>
            <person name="Huang Y."/>
            <person name="Waldron L."/>
            <person name="Verduzco D."/>
            <person name="Clerc-Blankenburg K.P."/>
            <person name="Dubchak I."/>
            <person name="Noor M.A."/>
            <person name="Anderson W."/>
            <person name="White K.P."/>
            <person name="Clark A.G."/>
            <person name="Schaeffer S.W."/>
            <person name="Gelbart W."/>
            <person name="Weinstock G.M."/>
            <person name="Gibbs R.A."/>
        </authorList>
    </citation>
    <scope>NUCLEOTIDE SEQUENCE [LARGE SCALE GENOMIC DNA]</scope>
    <source>
        <strain evidence="2">MV2-25</strain>
    </source>
</reference>
<reference evidence="2" key="2">
    <citation type="journal article" date="2007" name="Nature">
        <title>Evolution of genes and genomes on the Drosophila phylogeny.</title>
        <authorList>
            <consortium name="Drosophila 12 Genomes Consortium"/>
            <person name="Clark A.G."/>
            <person name="Eisen M.B."/>
            <person name="Smith D.R."/>
            <person name="Bergman C.M."/>
            <person name="Oliver B."/>
            <person name="Markow T.A."/>
            <person name="Kaufman T.C."/>
            <person name="Kellis M."/>
            <person name="Gelbart W."/>
            <person name="Iyer V.N."/>
            <person name="Pollard D.A."/>
            <person name="Sackton T.B."/>
            <person name="Larracuente A.M."/>
            <person name="Singh N.D."/>
            <person name="Abad J.P."/>
            <person name="Abt D.N."/>
            <person name="Adryan B."/>
            <person name="Aguade M."/>
            <person name="Akashi H."/>
            <person name="Anderson W.W."/>
            <person name="Aquadro C.F."/>
            <person name="Ardell D.H."/>
            <person name="Arguello R."/>
            <person name="Artieri C.G."/>
            <person name="Barbash D.A."/>
            <person name="Barker D."/>
            <person name="Barsanti P."/>
            <person name="Batterham P."/>
            <person name="Batzoglou S."/>
            <person name="Begun D."/>
            <person name="Bhutkar A."/>
            <person name="Blanco E."/>
            <person name="Bosak S.A."/>
            <person name="Bradley R.K."/>
            <person name="Brand A.D."/>
            <person name="Brent M.R."/>
            <person name="Brooks A.N."/>
            <person name="Brown R.H."/>
            <person name="Butlin R.K."/>
            <person name="Caggese C."/>
            <person name="Calvi B.R."/>
            <person name="Bernardo de Carvalho A."/>
            <person name="Caspi A."/>
            <person name="Castrezana S."/>
            <person name="Celniker S.E."/>
            <person name="Chang J.L."/>
            <person name="Chapple C."/>
            <person name="Chatterji S."/>
            <person name="Chinwalla A."/>
            <person name="Civetta A."/>
            <person name="Clifton S.W."/>
            <person name="Comeron J.M."/>
            <person name="Costello J.C."/>
            <person name="Coyne J.A."/>
            <person name="Daub J."/>
            <person name="David R.G."/>
            <person name="Delcher A.L."/>
            <person name="Delehaunty K."/>
            <person name="Do C.B."/>
            <person name="Ebling H."/>
            <person name="Edwards K."/>
            <person name="Eickbush T."/>
            <person name="Evans J.D."/>
            <person name="Filipski A."/>
            <person name="Findeiss S."/>
            <person name="Freyhult E."/>
            <person name="Fulton L."/>
            <person name="Fulton R."/>
            <person name="Garcia A.C."/>
            <person name="Gardiner A."/>
            <person name="Garfield D.A."/>
            <person name="Garvin B.E."/>
            <person name="Gibson G."/>
            <person name="Gilbert D."/>
            <person name="Gnerre S."/>
            <person name="Godfrey J."/>
            <person name="Good R."/>
            <person name="Gotea V."/>
            <person name="Gravely B."/>
            <person name="Greenberg A.J."/>
            <person name="Griffiths-Jones S."/>
            <person name="Gross S."/>
            <person name="Guigo R."/>
            <person name="Gustafson E.A."/>
            <person name="Haerty W."/>
            <person name="Hahn M.W."/>
            <person name="Halligan D.L."/>
            <person name="Halpern A.L."/>
            <person name="Halter G.M."/>
            <person name="Han M.V."/>
            <person name="Heger A."/>
            <person name="Hillier L."/>
            <person name="Hinrichs A.S."/>
            <person name="Holmes I."/>
            <person name="Hoskins R.A."/>
            <person name="Hubisz M.J."/>
            <person name="Hultmark D."/>
            <person name="Huntley M.A."/>
            <person name="Jaffe D.B."/>
            <person name="Jagadeeshan S."/>
            <person name="Jeck W.R."/>
            <person name="Johnson J."/>
            <person name="Jones C.D."/>
            <person name="Jordan W.C."/>
            <person name="Karpen G.H."/>
            <person name="Kataoka E."/>
            <person name="Keightley P.D."/>
            <person name="Kheradpour P."/>
            <person name="Kirkness E.F."/>
            <person name="Koerich L.B."/>
            <person name="Kristiansen K."/>
            <person name="Kudrna D."/>
            <person name="Kulathinal R.J."/>
            <person name="Kumar S."/>
            <person name="Kwok R."/>
            <person name="Lander E."/>
            <person name="Langley C.H."/>
            <person name="Lapoint R."/>
            <person name="Lazzaro B.P."/>
            <person name="Lee S.J."/>
            <person name="Levesque L."/>
            <person name="Li R."/>
            <person name="Lin C.F."/>
            <person name="Lin M.F."/>
            <person name="Lindblad-Toh K."/>
            <person name="Llopart A."/>
            <person name="Long M."/>
            <person name="Low L."/>
            <person name="Lozovsky E."/>
            <person name="Lu J."/>
            <person name="Luo M."/>
            <person name="Machado C.A."/>
            <person name="Makalowski W."/>
            <person name="Marzo M."/>
            <person name="Matsuda M."/>
            <person name="Matzkin L."/>
            <person name="McAllister B."/>
            <person name="McBride C.S."/>
            <person name="McKernan B."/>
            <person name="McKernan K."/>
            <person name="Mendez-Lago M."/>
            <person name="Minx P."/>
            <person name="Mollenhauer M.U."/>
            <person name="Montooth K."/>
            <person name="Mount S.M."/>
            <person name="Mu X."/>
            <person name="Myers E."/>
            <person name="Negre B."/>
            <person name="Newfeld S."/>
            <person name="Nielsen R."/>
            <person name="Noor M.A."/>
            <person name="O'Grady P."/>
            <person name="Pachter L."/>
            <person name="Papaceit M."/>
            <person name="Parisi M.J."/>
            <person name="Parisi M."/>
            <person name="Parts L."/>
            <person name="Pedersen J.S."/>
            <person name="Pesole G."/>
            <person name="Phillippy A.M."/>
            <person name="Ponting C.P."/>
            <person name="Pop M."/>
            <person name="Porcelli D."/>
            <person name="Powell J.R."/>
            <person name="Prohaska S."/>
            <person name="Pruitt K."/>
            <person name="Puig M."/>
            <person name="Quesneville H."/>
            <person name="Ram K.R."/>
            <person name="Rand D."/>
            <person name="Rasmussen M.D."/>
            <person name="Reed L.K."/>
            <person name="Reenan R."/>
            <person name="Reily A."/>
            <person name="Remington K.A."/>
            <person name="Rieger T.T."/>
            <person name="Ritchie M.G."/>
            <person name="Robin C."/>
            <person name="Rogers Y.H."/>
            <person name="Rohde C."/>
            <person name="Rozas J."/>
            <person name="Rubenfield M.J."/>
            <person name="Ruiz A."/>
            <person name="Russo S."/>
            <person name="Salzberg S.L."/>
            <person name="Sanchez-Gracia A."/>
            <person name="Saranga D.J."/>
            <person name="Sato H."/>
            <person name="Schaeffer S.W."/>
            <person name="Schatz M.C."/>
            <person name="Schlenke T."/>
            <person name="Schwartz R."/>
            <person name="Segarra C."/>
            <person name="Singh R.S."/>
            <person name="Sirot L."/>
            <person name="Sirota M."/>
            <person name="Sisneros N.B."/>
            <person name="Smith C.D."/>
            <person name="Smith T.F."/>
            <person name="Spieth J."/>
            <person name="Stage D.E."/>
            <person name="Stark A."/>
            <person name="Stephan W."/>
            <person name="Strausberg R.L."/>
            <person name="Strempel S."/>
            <person name="Sturgill D."/>
            <person name="Sutton G."/>
            <person name="Sutton G.G."/>
            <person name="Tao W."/>
            <person name="Teichmann S."/>
            <person name="Tobari Y.N."/>
            <person name="Tomimura Y."/>
            <person name="Tsolas J.M."/>
            <person name="Valente V.L."/>
            <person name="Venter E."/>
            <person name="Venter J.C."/>
            <person name="Vicario S."/>
            <person name="Vieira F.G."/>
            <person name="Vilella A.J."/>
            <person name="Villasante A."/>
            <person name="Walenz B."/>
            <person name="Wang J."/>
            <person name="Wasserman M."/>
            <person name="Watts T."/>
            <person name="Wilson D."/>
            <person name="Wilson R.K."/>
            <person name="Wing R.A."/>
            <person name="Wolfner M.F."/>
            <person name="Wong A."/>
            <person name="Wong G.K."/>
            <person name="Wu C.I."/>
            <person name="Wu G."/>
            <person name="Yamamoto D."/>
            <person name="Yang H.P."/>
            <person name="Yang S.P."/>
            <person name="Yorke J.A."/>
            <person name="Yoshida K."/>
            <person name="Zdobnov E."/>
            <person name="Zhang P."/>
            <person name="Zhang Y."/>
            <person name="Zimin A.V."/>
            <person name="Baldwin J."/>
            <person name="Abdouelleil A."/>
            <person name="Abdulkadir J."/>
            <person name="Abebe A."/>
            <person name="Abera B."/>
            <person name="Abreu J."/>
            <person name="Acer S.C."/>
            <person name="Aftuck L."/>
            <person name="Alexander A."/>
            <person name="An P."/>
            <person name="Anderson E."/>
            <person name="Anderson S."/>
            <person name="Arachi H."/>
            <person name="Azer M."/>
            <person name="Bachantsang P."/>
            <person name="Barry A."/>
            <person name="Bayul T."/>
            <person name="Berlin A."/>
            <person name="Bessette D."/>
            <person name="Bloom T."/>
            <person name="Blye J."/>
            <person name="Boguslavskiy L."/>
            <person name="Bonnet C."/>
            <person name="Boukhgalter B."/>
            <person name="Bourzgui I."/>
            <person name="Brown A."/>
            <person name="Cahill P."/>
            <person name="Channer S."/>
            <person name="Cheshatsang Y."/>
            <person name="Chuda L."/>
            <person name="Citroen M."/>
            <person name="Collymore A."/>
            <person name="Cooke P."/>
            <person name="Costello M."/>
            <person name="D'Aco K."/>
            <person name="Daza R."/>
            <person name="De Haan G."/>
            <person name="DeGray S."/>
            <person name="DeMaso C."/>
            <person name="Dhargay N."/>
            <person name="Dooley K."/>
            <person name="Dooley E."/>
            <person name="Doricent M."/>
            <person name="Dorje P."/>
            <person name="Dorjee K."/>
            <person name="Dupes A."/>
            <person name="Elong R."/>
            <person name="Falk J."/>
            <person name="Farina A."/>
            <person name="Faro S."/>
            <person name="Ferguson D."/>
            <person name="Fisher S."/>
            <person name="Foley C.D."/>
            <person name="Franke A."/>
            <person name="Friedrich D."/>
            <person name="Gadbois L."/>
            <person name="Gearin G."/>
            <person name="Gearin C.R."/>
            <person name="Giannoukos G."/>
            <person name="Goode T."/>
            <person name="Graham J."/>
            <person name="Grandbois E."/>
            <person name="Grewal S."/>
            <person name="Gyaltsen K."/>
            <person name="Hafez N."/>
            <person name="Hagos B."/>
            <person name="Hall J."/>
            <person name="Henson C."/>
            <person name="Hollinger A."/>
            <person name="Honan T."/>
            <person name="Huard M.D."/>
            <person name="Hughes L."/>
            <person name="Hurhula B."/>
            <person name="Husby M.E."/>
            <person name="Kamat A."/>
            <person name="Kanga B."/>
            <person name="Kashin S."/>
            <person name="Khazanovich D."/>
            <person name="Kisner P."/>
            <person name="Lance K."/>
            <person name="Lara M."/>
            <person name="Lee W."/>
            <person name="Lennon N."/>
            <person name="Letendre F."/>
            <person name="LeVine R."/>
            <person name="Lipovsky A."/>
            <person name="Liu X."/>
            <person name="Liu J."/>
            <person name="Liu S."/>
            <person name="Lokyitsang T."/>
            <person name="Lokyitsang Y."/>
            <person name="Lubonja R."/>
            <person name="Lui A."/>
            <person name="MacDonald P."/>
            <person name="Magnisalis V."/>
            <person name="Maru K."/>
            <person name="Matthews C."/>
            <person name="McCusker W."/>
            <person name="McDonough S."/>
            <person name="Mehta T."/>
            <person name="Meldrim J."/>
            <person name="Meneus L."/>
            <person name="Mihai O."/>
            <person name="Mihalev A."/>
            <person name="Mihova T."/>
            <person name="Mittelman R."/>
            <person name="Mlenga V."/>
            <person name="Montmayeur A."/>
            <person name="Mulrain L."/>
            <person name="Navidi A."/>
            <person name="Naylor J."/>
            <person name="Negash T."/>
            <person name="Nguyen T."/>
            <person name="Nguyen N."/>
            <person name="Nicol R."/>
            <person name="Norbu C."/>
            <person name="Norbu N."/>
            <person name="Novod N."/>
            <person name="O'Neill B."/>
            <person name="Osman S."/>
            <person name="Markiewicz E."/>
            <person name="Oyono O.L."/>
            <person name="Patti C."/>
            <person name="Phunkhang P."/>
            <person name="Pierre F."/>
            <person name="Priest M."/>
            <person name="Raghuraman S."/>
            <person name="Rege F."/>
            <person name="Reyes R."/>
            <person name="Rise C."/>
            <person name="Rogov P."/>
            <person name="Ross K."/>
            <person name="Ryan E."/>
            <person name="Settipalli S."/>
            <person name="Shea T."/>
            <person name="Sherpa N."/>
            <person name="Shi L."/>
            <person name="Shih D."/>
            <person name="Sparrow T."/>
            <person name="Spaulding J."/>
            <person name="Stalker J."/>
            <person name="Stange-Thomann N."/>
            <person name="Stavropoulos S."/>
            <person name="Stone C."/>
            <person name="Strader C."/>
            <person name="Tesfaye S."/>
            <person name="Thomson T."/>
            <person name="Thoulutsang Y."/>
            <person name="Thoulutsang D."/>
            <person name="Topham K."/>
            <person name="Topping I."/>
            <person name="Tsamla T."/>
            <person name="Vassiliev H."/>
            <person name="Vo A."/>
            <person name="Wangchuk T."/>
            <person name="Wangdi T."/>
            <person name="Weiand M."/>
            <person name="Wilkinson J."/>
            <person name="Wilson A."/>
            <person name="Yadav S."/>
            <person name="Young G."/>
            <person name="Yu Q."/>
            <person name="Zembek L."/>
            <person name="Zhong D."/>
            <person name="Zimmer A."/>
            <person name="Zwirko Z."/>
            <person name="Jaffe D.B."/>
            <person name="Alvarez P."/>
            <person name="Brockman W."/>
            <person name="Butler J."/>
            <person name="Chin C."/>
            <person name="Gnerre S."/>
            <person name="Grabherr M."/>
            <person name="Kleber M."/>
            <person name="Mauceli E."/>
            <person name="MacCallum I."/>
        </authorList>
    </citation>
    <scope>NUCLEOTIDE SEQUENCE [LARGE SCALE GENOMIC DNA]</scope>
    <source>
        <strain evidence="2">MV2-25</strain>
    </source>
</reference>
<feature type="region of interest" description="Disordered" evidence="1">
    <location>
        <begin position="1"/>
        <end position="20"/>
    </location>
</feature>
<dbReference type="AlphaFoldDB" id="A0A0R3P1Z3"/>